<dbReference type="InterPro" id="IPR001387">
    <property type="entry name" value="Cro/C1-type_HTH"/>
</dbReference>
<dbReference type="SUPFAM" id="SSF47413">
    <property type="entry name" value="lambda repressor-like DNA-binding domains"/>
    <property type="match status" value="1"/>
</dbReference>
<protein>
    <submittedName>
        <fullName evidence="2">XRE family transcriptional regulator</fullName>
    </submittedName>
</protein>
<feature type="domain" description="HTH cro/C1-type" evidence="1">
    <location>
        <begin position="56"/>
        <end position="91"/>
    </location>
</feature>
<dbReference type="CDD" id="cd00093">
    <property type="entry name" value="HTH_XRE"/>
    <property type="match status" value="1"/>
</dbReference>
<evidence type="ECO:0000259" key="1">
    <source>
        <dbReference type="PROSITE" id="PS50943"/>
    </source>
</evidence>
<keyword evidence="3" id="KW-1185">Reference proteome</keyword>
<dbReference type="PROSITE" id="PS50943">
    <property type="entry name" value="HTH_CROC1"/>
    <property type="match status" value="1"/>
</dbReference>
<reference evidence="3" key="1">
    <citation type="journal article" date="2019" name="Int. J. Syst. Evol. Microbiol.">
        <title>The Global Catalogue of Microorganisms (GCM) 10K type strain sequencing project: providing services to taxonomists for standard genome sequencing and annotation.</title>
        <authorList>
            <consortium name="The Broad Institute Genomics Platform"/>
            <consortium name="The Broad Institute Genome Sequencing Center for Infectious Disease"/>
            <person name="Wu L."/>
            <person name="Ma J."/>
        </authorList>
    </citation>
    <scope>NUCLEOTIDE SEQUENCE [LARGE SCALE GENOMIC DNA]</scope>
    <source>
        <strain evidence="3">JCM 31696</strain>
    </source>
</reference>
<gene>
    <name evidence="2" type="ORF">ACFQ07_32065</name>
</gene>
<dbReference type="InterPro" id="IPR010982">
    <property type="entry name" value="Lambda_DNA-bd_dom_sf"/>
</dbReference>
<organism evidence="2 3">
    <name type="scientific">Actinomadura adrarensis</name>
    <dbReference type="NCBI Taxonomy" id="1819600"/>
    <lineage>
        <taxon>Bacteria</taxon>
        <taxon>Bacillati</taxon>
        <taxon>Actinomycetota</taxon>
        <taxon>Actinomycetes</taxon>
        <taxon>Streptosporangiales</taxon>
        <taxon>Thermomonosporaceae</taxon>
        <taxon>Actinomadura</taxon>
    </lineage>
</organism>
<comment type="caution">
    <text evidence="2">The sequence shown here is derived from an EMBL/GenBank/DDBJ whole genome shotgun (WGS) entry which is preliminary data.</text>
</comment>
<evidence type="ECO:0000313" key="2">
    <source>
        <dbReference type="EMBL" id="MFD0856910.1"/>
    </source>
</evidence>
<dbReference type="Gene3D" id="1.10.260.40">
    <property type="entry name" value="lambda repressor-like DNA-binding domains"/>
    <property type="match status" value="1"/>
</dbReference>
<name>A0ABW3CQU2_9ACTN</name>
<accession>A0ABW3CQU2</accession>
<proteinExistence type="predicted"/>
<sequence length="159" mass="17463">MADDDTASDATPDAAAVPSLARKVDFLFCTVHPAGRGPYSHQEAAAAIERLTGEKVSHNTLWKLRTGRYDNPTKRVLEALAAFFGVAPSYFFDDEVFRTVEEQIELLGMLRDDAVSGVHLRSFLELSPEAQRMVGELIESTARLERRAKTHDADSSPGA</sequence>
<dbReference type="Proteomes" id="UP001597083">
    <property type="component" value="Unassembled WGS sequence"/>
</dbReference>
<dbReference type="EMBL" id="JBHTIR010004298">
    <property type="protein sequence ID" value="MFD0856910.1"/>
    <property type="molecule type" value="Genomic_DNA"/>
</dbReference>
<evidence type="ECO:0000313" key="3">
    <source>
        <dbReference type="Proteomes" id="UP001597083"/>
    </source>
</evidence>